<dbReference type="GO" id="GO:0030170">
    <property type="term" value="F:pyridoxal phosphate binding"/>
    <property type="evidence" value="ECO:0007669"/>
    <property type="project" value="InterPro"/>
</dbReference>
<sequence>MESNEEEFVRPQYCRGYFADTDATHGQEYPFFNGTTYLDYANRASPQFYVESLMVFPINGCAAFKIPEGKRWEVKREGLAWDREWYLVHQRTGSLFKQHEYPQMALIHPSVDIDSGELRITYNPKAPNGQLSLKIPLAWDGMSTNAMSSPVRSSCRPSAYDSNLCLRSYGSPVVSAFFTRILGVSCTLARLSSLDASLDIKTPNLASIWKNRFRKLNRLEPFSRGAGMPSEIGQQYVLVSNEMSVLIVSRSSINRLNEISVAITKRNSGTSKVIPSECFNGNIIVAERISQPARAERPYAEDHWSSVRIGHDQLRFDTVDPCERCQMLCVDQSSTALLKLRRADSRICFGRYAVVSTKEGESSGRNAPGSRSITVGDVVLPTEQDN</sequence>
<dbReference type="GO" id="GO:0030151">
    <property type="term" value="F:molybdenum ion binding"/>
    <property type="evidence" value="ECO:0007669"/>
    <property type="project" value="InterPro"/>
</dbReference>
<feature type="domain" description="MOSC" evidence="2">
    <location>
        <begin position="214"/>
        <end position="382"/>
    </location>
</feature>
<dbReference type="InterPro" id="IPR005303">
    <property type="entry name" value="MOCOS_middle"/>
</dbReference>
<accession>A0AAD6N8C1</accession>
<keyword evidence="4" id="KW-1185">Reference proteome</keyword>
<dbReference type="Pfam" id="PF03476">
    <property type="entry name" value="MOSC_N"/>
    <property type="match status" value="1"/>
</dbReference>
<name>A0AAD6N8C1_PENCN</name>
<evidence type="ECO:0000259" key="2">
    <source>
        <dbReference type="PROSITE" id="PS51340"/>
    </source>
</evidence>
<protein>
    <recommendedName>
        <fullName evidence="2">MOSC domain-containing protein</fullName>
    </recommendedName>
</protein>
<dbReference type="SUPFAM" id="SSF141673">
    <property type="entry name" value="MOSC N-terminal domain-like"/>
    <property type="match status" value="1"/>
</dbReference>
<dbReference type="Proteomes" id="UP001219568">
    <property type="component" value="Unassembled WGS sequence"/>
</dbReference>
<dbReference type="EMBL" id="JAQJZL010000005">
    <property type="protein sequence ID" value="KAJ6041368.1"/>
    <property type="molecule type" value="Genomic_DNA"/>
</dbReference>
<dbReference type="GO" id="GO:0003824">
    <property type="term" value="F:catalytic activity"/>
    <property type="evidence" value="ECO:0007669"/>
    <property type="project" value="InterPro"/>
</dbReference>
<dbReference type="PROSITE" id="PS51340">
    <property type="entry name" value="MOSC"/>
    <property type="match status" value="1"/>
</dbReference>
<evidence type="ECO:0000313" key="3">
    <source>
        <dbReference type="EMBL" id="KAJ6041368.1"/>
    </source>
</evidence>
<dbReference type="Pfam" id="PF03473">
    <property type="entry name" value="MOSC"/>
    <property type="match status" value="1"/>
</dbReference>
<evidence type="ECO:0000313" key="4">
    <source>
        <dbReference type="Proteomes" id="UP001219568"/>
    </source>
</evidence>
<comment type="caution">
    <text evidence="3">The sequence shown here is derived from an EMBL/GenBank/DDBJ whole genome shotgun (WGS) entry which is preliminary data.</text>
</comment>
<feature type="compositionally biased region" description="Polar residues" evidence="1">
    <location>
        <begin position="363"/>
        <end position="373"/>
    </location>
</feature>
<proteinExistence type="predicted"/>
<reference evidence="3" key="2">
    <citation type="submission" date="2023-01" db="EMBL/GenBank/DDBJ databases">
        <authorList>
            <person name="Petersen C."/>
        </authorList>
    </citation>
    <scope>NUCLEOTIDE SEQUENCE</scope>
    <source>
        <strain evidence="3">IBT 15450</strain>
    </source>
</reference>
<reference evidence="3" key="1">
    <citation type="journal article" date="2023" name="IMA Fungus">
        <title>Comparative genomic study of the Penicillium genus elucidates a diverse pangenome and 15 lateral gene transfer events.</title>
        <authorList>
            <person name="Petersen C."/>
            <person name="Sorensen T."/>
            <person name="Nielsen M.R."/>
            <person name="Sondergaard T.E."/>
            <person name="Sorensen J.L."/>
            <person name="Fitzpatrick D.A."/>
            <person name="Frisvad J.C."/>
            <person name="Nielsen K.L."/>
        </authorList>
    </citation>
    <scope>NUCLEOTIDE SEQUENCE</scope>
    <source>
        <strain evidence="3">IBT 15450</strain>
    </source>
</reference>
<dbReference type="AlphaFoldDB" id="A0AAD6N8C1"/>
<evidence type="ECO:0000256" key="1">
    <source>
        <dbReference type="SAM" id="MobiDB-lite"/>
    </source>
</evidence>
<gene>
    <name evidence="3" type="ORF">N7460_006758</name>
</gene>
<dbReference type="InterPro" id="IPR005302">
    <property type="entry name" value="MoCF_Sase_C"/>
</dbReference>
<organism evidence="3 4">
    <name type="scientific">Penicillium canescens</name>
    <dbReference type="NCBI Taxonomy" id="5083"/>
    <lineage>
        <taxon>Eukaryota</taxon>
        <taxon>Fungi</taxon>
        <taxon>Dikarya</taxon>
        <taxon>Ascomycota</taxon>
        <taxon>Pezizomycotina</taxon>
        <taxon>Eurotiomycetes</taxon>
        <taxon>Eurotiomycetidae</taxon>
        <taxon>Eurotiales</taxon>
        <taxon>Aspergillaceae</taxon>
        <taxon>Penicillium</taxon>
    </lineage>
</organism>
<feature type="region of interest" description="Disordered" evidence="1">
    <location>
        <begin position="359"/>
        <end position="386"/>
    </location>
</feature>